<name>A0ABQ8TD25_PERAM</name>
<reference evidence="1 2" key="1">
    <citation type="journal article" date="2022" name="Allergy">
        <title>Genome assembly and annotation of Periplaneta americana reveal a comprehensive cockroach allergen profile.</title>
        <authorList>
            <person name="Wang L."/>
            <person name="Xiong Q."/>
            <person name="Saelim N."/>
            <person name="Wang L."/>
            <person name="Nong W."/>
            <person name="Wan A.T."/>
            <person name="Shi M."/>
            <person name="Liu X."/>
            <person name="Cao Q."/>
            <person name="Hui J.H.L."/>
            <person name="Sookrung N."/>
            <person name="Leung T.F."/>
            <person name="Tungtrongchitr A."/>
            <person name="Tsui S.K.W."/>
        </authorList>
    </citation>
    <scope>NUCLEOTIDE SEQUENCE [LARGE SCALE GENOMIC DNA]</scope>
    <source>
        <strain evidence="1">PWHHKU_190912</strain>
    </source>
</reference>
<proteinExistence type="predicted"/>
<keyword evidence="2" id="KW-1185">Reference proteome</keyword>
<protein>
    <recommendedName>
        <fullName evidence="3">Reverse transcriptase domain-containing protein</fullName>
    </recommendedName>
</protein>
<accession>A0ABQ8TD25</accession>
<dbReference type="EMBL" id="JAJSOF020000011">
    <property type="protein sequence ID" value="KAJ4444461.1"/>
    <property type="molecule type" value="Genomic_DNA"/>
</dbReference>
<gene>
    <name evidence="1" type="ORF">ANN_06253</name>
</gene>
<comment type="caution">
    <text evidence="1">The sequence shown here is derived from an EMBL/GenBank/DDBJ whole genome shotgun (WGS) entry which is preliminary data.</text>
</comment>
<dbReference type="Proteomes" id="UP001148838">
    <property type="component" value="Unassembled WGS sequence"/>
</dbReference>
<evidence type="ECO:0008006" key="3">
    <source>
        <dbReference type="Google" id="ProtNLM"/>
    </source>
</evidence>
<organism evidence="1 2">
    <name type="scientific">Periplaneta americana</name>
    <name type="common">American cockroach</name>
    <name type="synonym">Blatta americana</name>
    <dbReference type="NCBI Taxonomy" id="6978"/>
    <lineage>
        <taxon>Eukaryota</taxon>
        <taxon>Metazoa</taxon>
        <taxon>Ecdysozoa</taxon>
        <taxon>Arthropoda</taxon>
        <taxon>Hexapoda</taxon>
        <taxon>Insecta</taxon>
        <taxon>Pterygota</taxon>
        <taxon>Neoptera</taxon>
        <taxon>Polyneoptera</taxon>
        <taxon>Dictyoptera</taxon>
        <taxon>Blattodea</taxon>
        <taxon>Blattoidea</taxon>
        <taxon>Blattidae</taxon>
        <taxon>Blattinae</taxon>
        <taxon>Periplaneta</taxon>
    </lineage>
</organism>
<evidence type="ECO:0000313" key="1">
    <source>
        <dbReference type="EMBL" id="KAJ4444461.1"/>
    </source>
</evidence>
<evidence type="ECO:0000313" key="2">
    <source>
        <dbReference type="Proteomes" id="UP001148838"/>
    </source>
</evidence>
<sequence length="95" mass="10680">MMYAHRFSDINAKLHDLRKLAANAGLEISKHKTKEVRVYNRVDSALILEGEVIEATNEFTCLGSIISVNGGSDEDVNARIKKARHDFIKNRLKSP</sequence>